<dbReference type="GO" id="GO:0030527">
    <property type="term" value="F:structural constituent of chromatin"/>
    <property type="evidence" value="ECO:0007669"/>
    <property type="project" value="InterPro"/>
</dbReference>
<dbReference type="PRINTS" id="PR01727">
    <property type="entry name" value="DNABINDINGHU"/>
</dbReference>
<dbReference type="PANTHER" id="PTHR33175:SF3">
    <property type="entry name" value="DNA-BINDING PROTEIN HU-BETA"/>
    <property type="match status" value="1"/>
</dbReference>
<dbReference type="Gene3D" id="4.10.520.10">
    <property type="entry name" value="IHF-like DNA-binding proteins"/>
    <property type="match status" value="1"/>
</dbReference>
<comment type="caution">
    <text evidence="5">The sequence shown here is derived from an EMBL/GenBank/DDBJ whole genome shotgun (WGS) entry which is preliminary data.</text>
</comment>
<dbReference type="GO" id="GO:0030261">
    <property type="term" value="P:chromosome condensation"/>
    <property type="evidence" value="ECO:0007669"/>
    <property type="project" value="UniProtKB-KW"/>
</dbReference>
<dbReference type="SMART" id="SM00411">
    <property type="entry name" value="BHL"/>
    <property type="match status" value="1"/>
</dbReference>
<proteinExistence type="inferred from homology"/>
<dbReference type="AlphaFoldDB" id="A0A7C1G122"/>
<evidence type="ECO:0000256" key="3">
    <source>
        <dbReference type="ARBA" id="ARBA00023125"/>
    </source>
</evidence>
<keyword evidence="3 5" id="KW-0238">DNA-binding</keyword>
<dbReference type="GO" id="GO:0003677">
    <property type="term" value="F:DNA binding"/>
    <property type="evidence" value="ECO:0007669"/>
    <property type="project" value="UniProtKB-KW"/>
</dbReference>
<protein>
    <submittedName>
        <fullName evidence="5">HU family DNA-binding protein</fullName>
    </submittedName>
</protein>
<evidence type="ECO:0000313" key="5">
    <source>
        <dbReference type="EMBL" id="HEF64798.1"/>
    </source>
</evidence>
<accession>A0A7C1G122</accession>
<dbReference type="PANTHER" id="PTHR33175">
    <property type="entry name" value="DNA-BINDING PROTEIN HU"/>
    <property type="match status" value="1"/>
</dbReference>
<dbReference type="EMBL" id="DSJL01000009">
    <property type="protein sequence ID" value="HEF64798.1"/>
    <property type="molecule type" value="Genomic_DNA"/>
</dbReference>
<dbReference type="GO" id="GO:0005829">
    <property type="term" value="C:cytosol"/>
    <property type="evidence" value="ECO:0007669"/>
    <property type="project" value="TreeGrafter"/>
</dbReference>
<evidence type="ECO:0000256" key="2">
    <source>
        <dbReference type="ARBA" id="ARBA00023067"/>
    </source>
</evidence>
<evidence type="ECO:0000256" key="4">
    <source>
        <dbReference type="RuleBase" id="RU003939"/>
    </source>
</evidence>
<organism evidence="5">
    <name type="scientific">Thermomicrobium roseum</name>
    <dbReference type="NCBI Taxonomy" id="500"/>
    <lineage>
        <taxon>Bacteria</taxon>
        <taxon>Pseudomonadati</taxon>
        <taxon>Thermomicrobiota</taxon>
        <taxon>Thermomicrobia</taxon>
        <taxon>Thermomicrobiales</taxon>
        <taxon>Thermomicrobiaceae</taxon>
        <taxon>Thermomicrobium</taxon>
    </lineage>
</organism>
<evidence type="ECO:0000256" key="1">
    <source>
        <dbReference type="ARBA" id="ARBA00010529"/>
    </source>
</evidence>
<dbReference type="CDD" id="cd13831">
    <property type="entry name" value="HU"/>
    <property type="match status" value="1"/>
</dbReference>
<reference evidence="5" key="1">
    <citation type="journal article" date="2020" name="mSystems">
        <title>Genome- and Community-Level Interaction Insights into Carbon Utilization and Element Cycling Functions of Hydrothermarchaeota in Hydrothermal Sediment.</title>
        <authorList>
            <person name="Zhou Z."/>
            <person name="Liu Y."/>
            <person name="Xu W."/>
            <person name="Pan J."/>
            <person name="Luo Z.H."/>
            <person name="Li M."/>
        </authorList>
    </citation>
    <scope>NUCLEOTIDE SEQUENCE [LARGE SCALE GENOMIC DNA]</scope>
    <source>
        <strain evidence="5">SpSt-222</strain>
    </source>
</reference>
<dbReference type="InterPro" id="IPR010992">
    <property type="entry name" value="IHF-like_DNA-bd_dom_sf"/>
</dbReference>
<name>A0A7C1G122_THERO</name>
<dbReference type="SUPFAM" id="SSF47729">
    <property type="entry name" value="IHF-like DNA-binding proteins"/>
    <property type="match status" value="1"/>
</dbReference>
<keyword evidence="2" id="KW-0226">DNA condensation</keyword>
<dbReference type="PROSITE" id="PS00045">
    <property type="entry name" value="HISTONE_LIKE"/>
    <property type="match status" value="1"/>
</dbReference>
<sequence>MRKSDLIRAVAERTNARQSQVAPIVNAVFQTIQDTLAKGEEVSIAGFGTFRVSERARRRGRNPRTSEPIEIPARRSPSFRPGTQLKRAVAGR</sequence>
<dbReference type="Pfam" id="PF00216">
    <property type="entry name" value="Bac_DNA_binding"/>
    <property type="match status" value="1"/>
</dbReference>
<comment type="similarity">
    <text evidence="1 4">Belongs to the bacterial histone-like protein family.</text>
</comment>
<dbReference type="InterPro" id="IPR020816">
    <property type="entry name" value="Histone-like_DNA-bd_CS"/>
</dbReference>
<dbReference type="InterPro" id="IPR000119">
    <property type="entry name" value="Hist_DNA-bd"/>
</dbReference>
<gene>
    <name evidence="5" type="ORF">ENP47_04260</name>
</gene>